<name>A0ABR3CV63_9PEZI</name>
<dbReference type="InterPro" id="IPR010730">
    <property type="entry name" value="HET"/>
</dbReference>
<proteinExistence type="predicted"/>
<dbReference type="EMBL" id="JAJVCZ030000002">
    <property type="protein sequence ID" value="KAL0263601.1"/>
    <property type="molecule type" value="Genomic_DNA"/>
</dbReference>
<feature type="compositionally biased region" description="Gly residues" evidence="1">
    <location>
        <begin position="639"/>
        <end position="648"/>
    </location>
</feature>
<dbReference type="GeneID" id="92006667"/>
<accession>A0ABR3CV63</accession>
<dbReference type="RefSeq" id="XP_066636630.1">
    <property type="nucleotide sequence ID" value="XM_066774063.1"/>
</dbReference>
<dbReference type="Proteomes" id="UP001430584">
    <property type="component" value="Unassembled WGS sequence"/>
</dbReference>
<sequence>MFSLIFTLMANIVGFALFASPGYYFTLFADANRADRPPPENHHQVIPDSVPQIQAVNNYNSYRKLDASKNEIRLVEVAPGMPGDPIYCRIGKYGAPLTTGDIEYSAVSYCWGDPQLTREINVLQVDFDANGSPSPCTKADFVPFNVTSNLYNLLERVRHNPYSCVDGQALSERLWIDALCINQNDTHERNEQVALMGDRYSKAKMVQIFLTTEDIPNYLGVVISGLAKNLRPGSPQNADFWHVHEACLLSRSVAFTLTDRETKETIEEDAFLEELGELFGSPWFQRVWVLQEVLKAQRGAVHVRLLHEVLVPWDDLMLSYFWYLQACEVRGQKALRSIPSLWIETWAIQKNRLVDESGIPTLSGGYMDILERFRRTMTKFHATDPRDKLYAILGLSDLASDPEPAITPDYNLSISQVYAKFTRACILHYGNLDALSVLHETTTSSNLACACPVCSEIHGRSADADHKADHPSWAIWPQTRKYWICSNLLAHDSTFRAAGETRVDEQLLLLAPHAAAAADDSHLPATLPLRGFFLEAVDNVLSPAIGVDCFDGTWTVCGVDAATGAQGPMALSETWVFLRDEYRRRATHHEKCIAEGARCRFDRRRADEDLFASFVETLLCRNPVDSVPDDATSMDDSTGGDGGGGGEGGGEEQHSRPTRIWQQPDVADRLAAHWIHAAKDPSMEALPPPVREDLRKRLPIRPGEVERLSEKFAEMVEPARGRVMFITRRGALGLCPIGTKSTDRPVVLFGGKVPFILRKIREEDVPDRAVMNGERMGDSVDEWKLIGECYIHGLMDGSRFEKLLDEGKESTVFYLR</sequence>
<evidence type="ECO:0000313" key="4">
    <source>
        <dbReference type="Proteomes" id="UP001430584"/>
    </source>
</evidence>
<reference evidence="3 4" key="1">
    <citation type="submission" date="2024-02" db="EMBL/GenBank/DDBJ databases">
        <title>De novo assembly and annotation of 12 fungi associated with fruit tree decline syndrome in Ontario, Canada.</title>
        <authorList>
            <person name="Sulman M."/>
            <person name="Ellouze W."/>
            <person name="Ilyukhin E."/>
        </authorList>
    </citation>
    <scope>NUCLEOTIDE SEQUENCE [LARGE SCALE GENOMIC DNA]</scope>
    <source>
        <strain evidence="3 4">FDS-637</strain>
    </source>
</reference>
<dbReference type="InterPro" id="IPR052895">
    <property type="entry name" value="HetReg/Transcr_Mod"/>
</dbReference>
<protein>
    <recommendedName>
        <fullName evidence="2">Heterokaryon incompatibility domain-containing protein</fullName>
    </recommendedName>
</protein>
<comment type="caution">
    <text evidence="3">The sequence shown here is derived from an EMBL/GenBank/DDBJ whole genome shotgun (WGS) entry which is preliminary data.</text>
</comment>
<organism evidence="3 4">
    <name type="scientific">Diplodia seriata</name>
    <dbReference type="NCBI Taxonomy" id="420778"/>
    <lineage>
        <taxon>Eukaryota</taxon>
        <taxon>Fungi</taxon>
        <taxon>Dikarya</taxon>
        <taxon>Ascomycota</taxon>
        <taxon>Pezizomycotina</taxon>
        <taxon>Dothideomycetes</taxon>
        <taxon>Dothideomycetes incertae sedis</taxon>
        <taxon>Botryosphaeriales</taxon>
        <taxon>Botryosphaeriaceae</taxon>
        <taxon>Diplodia</taxon>
    </lineage>
</organism>
<evidence type="ECO:0000256" key="1">
    <source>
        <dbReference type="SAM" id="MobiDB-lite"/>
    </source>
</evidence>
<dbReference type="PANTHER" id="PTHR24148:SF64">
    <property type="entry name" value="HETEROKARYON INCOMPATIBILITY DOMAIN-CONTAINING PROTEIN"/>
    <property type="match status" value="1"/>
</dbReference>
<dbReference type="Pfam" id="PF06985">
    <property type="entry name" value="HET"/>
    <property type="match status" value="1"/>
</dbReference>
<feature type="domain" description="Heterokaryon incompatibility" evidence="2">
    <location>
        <begin position="104"/>
        <end position="292"/>
    </location>
</feature>
<dbReference type="PANTHER" id="PTHR24148">
    <property type="entry name" value="ANKYRIN REPEAT DOMAIN-CONTAINING PROTEIN 39 HOMOLOG-RELATED"/>
    <property type="match status" value="1"/>
</dbReference>
<evidence type="ECO:0000313" key="3">
    <source>
        <dbReference type="EMBL" id="KAL0263601.1"/>
    </source>
</evidence>
<feature type="region of interest" description="Disordered" evidence="1">
    <location>
        <begin position="625"/>
        <end position="660"/>
    </location>
</feature>
<dbReference type="Pfam" id="PF26639">
    <property type="entry name" value="Het-6_barrel"/>
    <property type="match status" value="1"/>
</dbReference>
<keyword evidence="4" id="KW-1185">Reference proteome</keyword>
<evidence type="ECO:0000259" key="2">
    <source>
        <dbReference type="Pfam" id="PF06985"/>
    </source>
</evidence>
<gene>
    <name evidence="3" type="ORF">SLS55_002582</name>
</gene>